<feature type="region of interest" description="Disordered" evidence="1">
    <location>
        <begin position="1"/>
        <end position="20"/>
    </location>
</feature>
<sequence>MKLETAQVGTRVRVQSDHRKPHLRGAVGTIQKRYGVPAYTAFEVSFPDGQTELLWDHQLEEMREPAQRPKRRWPFW</sequence>
<evidence type="ECO:0008006" key="3">
    <source>
        <dbReference type="Google" id="ProtNLM"/>
    </source>
</evidence>
<organism evidence="2">
    <name type="scientific">uncultured Rubrobacteraceae bacterium</name>
    <dbReference type="NCBI Taxonomy" id="349277"/>
    <lineage>
        <taxon>Bacteria</taxon>
        <taxon>Bacillati</taxon>
        <taxon>Actinomycetota</taxon>
        <taxon>Rubrobacteria</taxon>
        <taxon>Rubrobacterales</taxon>
        <taxon>Rubrobacteraceae</taxon>
        <taxon>environmental samples</taxon>
    </lineage>
</organism>
<dbReference type="EMBL" id="CADCVC010000060">
    <property type="protein sequence ID" value="CAA9433046.1"/>
    <property type="molecule type" value="Genomic_DNA"/>
</dbReference>
<reference evidence="2" key="1">
    <citation type="submission" date="2020-02" db="EMBL/GenBank/DDBJ databases">
        <authorList>
            <person name="Meier V. D."/>
        </authorList>
    </citation>
    <scope>NUCLEOTIDE SEQUENCE</scope>
    <source>
        <strain evidence="2">AVDCRST_MAG80</strain>
    </source>
</reference>
<dbReference type="AlphaFoldDB" id="A0A6J4QBB4"/>
<name>A0A6J4QBB4_9ACTN</name>
<accession>A0A6J4QBB4</accession>
<protein>
    <recommendedName>
        <fullName evidence="3">DUF1918 domain-containing protein</fullName>
    </recommendedName>
</protein>
<evidence type="ECO:0000256" key="1">
    <source>
        <dbReference type="SAM" id="MobiDB-lite"/>
    </source>
</evidence>
<proteinExistence type="predicted"/>
<gene>
    <name evidence="2" type="ORF">AVDCRST_MAG80-718</name>
</gene>
<evidence type="ECO:0000313" key="2">
    <source>
        <dbReference type="EMBL" id="CAA9433046.1"/>
    </source>
</evidence>